<dbReference type="Proteomes" id="UP001501391">
    <property type="component" value="Unassembled WGS sequence"/>
</dbReference>
<evidence type="ECO:0000313" key="1">
    <source>
        <dbReference type="EMBL" id="GAA2199943.1"/>
    </source>
</evidence>
<name>A0ABN3BUN9_9ACTN</name>
<protein>
    <submittedName>
        <fullName evidence="1">Uncharacterized protein</fullName>
    </submittedName>
</protein>
<sequence length="250" mass="25857">MAKTGGLGDNLYIAGYNASGDIQQLGSIGGGPALLNMTGIDKSAYERQGGLRSGQIEFTAFHNHVAAGTGTHEILAALPRTDVILTYCRGTTLGDPAASLVAKQVNYDGTRGDDGMLTFAVSAQSNGYGIEWGRQLTAGLRTDTAATNGTSIDTAASASFGGQAYLHVTAFTGTDVTIKIQDSADNSSFADVTSFAFTQVTAAPTSERIALGNTATIRRYVRAITTTTGGFSSVTFSVNLIKNEIAGVSF</sequence>
<dbReference type="RefSeq" id="WP_094372663.1">
    <property type="nucleotide sequence ID" value="NZ_BAAAOQ010000016.1"/>
</dbReference>
<organism evidence="1 2">
    <name type="scientific">Streptomyces bangladeshensis</name>
    <dbReference type="NCBI Taxonomy" id="295352"/>
    <lineage>
        <taxon>Bacteria</taxon>
        <taxon>Bacillati</taxon>
        <taxon>Actinomycetota</taxon>
        <taxon>Actinomycetes</taxon>
        <taxon>Kitasatosporales</taxon>
        <taxon>Streptomycetaceae</taxon>
        <taxon>Streptomyces</taxon>
    </lineage>
</organism>
<dbReference type="EMBL" id="BAAAOQ010000016">
    <property type="protein sequence ID" value="GAA2199943.1"/>
    <property type="molecule type" value="Genomic_DNA"/>
</dbReference>
<dbReference type="Gene3D" id="2.60.120.1110">
    <property type="match status" value="1"/>
</dbReference>
<gene>
    <name evidence="1" type="ORF">GCM10009787_48910</name>
</gene>
<keyword evidence="2" id="KW-1185">Reference proteome</keyword>
<evidence type="ECO:0000313" key="2">
    <source>
        <dbReference type="Proteomes" id="UP001501391"/>
    </source>
</evidence>
<accession>A0ABN3BUN9</accession>
<reference evidence="1 2" key="1">
    <citation type="journal article" date="2019" name="Int. J. Syst. Evol. Microbiol.">
        <title>The Global Catalogue of Microorganisms (GCM) 10K type strain sequencing project: providing services to taxonomists for standard genome sequencing and annotation.</title>
        <authorList>
            <consortium name="The Broad Institute Genomics Platform"/>
            <consortium name="The Broad Institute Genome Sequencing Center for Infectious Disease"/>
            <person name="Wu L."/>
            <person name="Ma J."/>
        </authorList>
    </citation>
    <scope>NUCLEOTIDE SEQUENCE [LARGE SCALE GENOMIC DNA]</scope>
    <source>
        <strain evidence="1 2">JCM 14924</strain>
    </source>
</reference>
<comment type="caution">
    <text evidence="1">The sequence shown here is derived from an EMBL/GenBank/DDBJ whole genome shotgun (WGS) entry which is preliminary data.</text>
</comment>
<proteinExistence type="predicted"/>